<evidence type="ECO:0000256" key="4">
    <source>
        <dbReference type="ARBA" id="ARBA00020768"/>
    </source>
</evidence>
<dbReference type="GeneID" id="106465224"/>
<dbReference type="SUPFAM" id="SSF48371">
    <property type="entry name" value="ARM repeat"/>
    <property type="match status" value="2"/>
</dbReference>
<accession>A0ABM1SYT2</accession>
<dbReference type="InterPro" id="IPR011990">
    <property type="entry name" value="TPR-like_helical_dom_sf"/>
</dbReference>
<evidence type="ECO:0000256" key="5">
    <source>
        <dbReference type="ARBA" id="ARBA00022473"/>
    </source>
</evidence>
<name>A0ABM1SYT2_LIMPO</name>
<evidence type="ECO:0000256" key="11">
    <source>
        <dbReference type="PROSITE-ProRule" id="PRU00339"/>
    </source>
</evidence>
<evidence type="ECO:0000256" key="10">
    <source>
        <dbReference type="ARBA" id="ARBA00023186"/>
    </source>
</evidence>
<dbReference type="Proteomes" id="UP000694941">
    <property type="component" value="Unplaced"/>
</dbReference>
<dbReference type="SMART" id="SM00028">
    <property type="entry name" value="TPR"/>
    <property type="match status" value="5"/>
</dbReference>
<gene>
    <name evidence="15" type="primary">LOC106465224</name>
</gene>
<dbReference type="InterPro" id="IPR019734">
    <property type="entry name" value="TPR_rpt"/>
</dbReference>
<dbReference type="SUPFAM" id="SSF48452">
    <property type="entry name" value="TPR-like"/>
    <property type="match status" value="1"/>
</dbReference>
<keyword evidence="5" id="KW-0217">Developmental protein</keyword>
<evidence type="ECO:0000256" key="3">
    <source>
        <dbReference type="ARBA" id="ARBA00004556"/>
    </source>
</evidence>
<feature type="repeat" description="TPR" evidence="11">
    <location>
        <begin position="21"/>
        <end position="54"/>
    </location>
</feature>
<evidence type="ECO:0000256" key="2">
    <source>
        <dbReference type="ARBA" id="ARBA00004216"/>
    </source>
</evidence>
<dbReference type="PANTHER" id="PTHR45994">
    <property type="entry name" value="FI21225P1"/>
    <property type="match status" value="1"/>
</dbReference>
<feature type="region of interest" description="Disordered" evidence="12">
    <location>
        <begin position="1"/>
        <end position="25"/>
    </location>
</feature>
<evidence type="ECO:0000313" key="14">
    <source>
        <dbReference type="Proteomes" id="UP000694941"/>
    </source>
</evidence>
<evidence type="ECO:0000313" key="15">
    <source>
        <dbReference type="RefSeq" id="XP_022248788.1"/>
    </source>
</evidence>
<dbReference type="RefSeq" id="XP_022248788.1">
    <property type="nucleotide sequence ID" value="XM_022393080.1"/>
</dbReference>
<feature type="compositionally biased region" description="Basic and acidic residues" evidence="12">
    <location>
        <begin position="13"/>
        <end position="25"/>
    </location>
</feature>
<sequence>MANNCPSNQSEIKSSDEKSRAQELKEEGNKLFKAGDHQGAIITYTKALNLCPEKCQERIVCLKNRAAAFLKLGQYENAVKDANAVLEEEPSDVKALFRRSQAYEELGNFNEAFKDALAVQHLEPRNTAIQPVLRRLNIKLQQIAKEQSSTINKVKQMLDILLKPEENIEKKVQATNNLIVLAREKSGAHIIACEKGIEKLVNGLKITKNLELSIAVIRVLGEICRNNVDRTAEVMDQLDVQYLVRCFNTHSSEYLNAVQYLTQLILNSLSGMDIKEGKKPDKNVMKSNQSRIDSVMVALVKSCASHVMSAIGRDSLLELIMKNVDVDALNWGQKFIESEGIWALMEIASELKEIKYESSMDITDTTQANISVIMDRVYWCMDHDKAREVYREKVMEYVNNKLSGPDIENKVRVTAAITALLQGPLDVGNYCLGQQGVMEMMLAMCNSEDEVQQGLCKLGSLGGTDAAIRPFSDGSTQKLAKSCRKLLVNPAKDKDLRKWAAEGLAYLTLDAEVKEALIEDQVSIQALIELAKTGDLSVLYGVVTTLVNLTNSYEKQEMIPEMIELAKFAKQHVPEDHSKDSKEFVDKRVKVLVESGITSALVALSKTESKSSRELIARVFNAMCEQKELRGTVVQQGGAKILLNLALEGTDKGKIFAAQALARIGITINPEVAFPGQRAAEVVRPLMSLLHPDCSALQNFEGLMTITNLAQVSPSVRSRILKDSGFSWIENYMYEEHEMLKRAATQCIVNLVTCDEVIKHYEGDNDRVKYLVLLSEDDDFETAKAASGALAMITSSSTTACKKVLEARSWHEILCKLVASQDKDLQHRGVCIVHNMILADQELAEKIVETNLLEVLMAIVRPEVDDVSEKVKDYARVALKKAEDYKLIMSTEKVRISESKDEE</sequence>
<reference evidence="15" key="1">
    <citation type="submission" date="2025-08" db="UniProtKB">
        <authorList>
            <consortium name="RefSeq"/>
        </authorList>
    </citation>
    <scope>IDENTIFICATION</scope>
    <source>
        <tissue evidence="15">Muscle</tissue>
    </source>
</reference>
<proteinExistence type="predicted"/>
<dbReference type="Gene3D" id="1.25.40.10">
    <property type="entry name" value="Tetratricopeptide repeat domain"/>
    <property type="match status" value="1"/>
</dbReference>
<dbReference type="PROSITE" id="PS50005">
    <property type="entry name" value="TPR"/>
    <property type="match status" value="1"/>
</dbReference>
<keyword evidence="8" id="KW-0221">Differentiation</keyword>
<comment type="subcellular location">
    <subcellularLocation>
        <location evidence="1">Cytoplasm</location>
        <location evidence="1">Myofibril</location>
        <location evidence="1">Sarcomere</location>
        <location evidence="1">A band</location>
    </subcellularLocation>
    <subcellularLocation>
        <location evidence="2">Cytoplasm</location>
        <location evidence="2">Myofibril</location>
        <location evidence="2">Sarcomere</location>
        <location evidence="2">Z line</location>
    </subcellularLocation>
    <subcellularLocation>
        <location evidence="3">Cytoplasm</location>
        <location evidence="3">Perinuclear region</location>
    </subcellularLocation>
</comment>
<dbReference type="InterPro" id="IPR024660">
    <property type="entry name" value="UCS_central_dom"/>
</dbReference>
<dbReference type="InterPro" id="IPR000225">
    <property type="entry name" value="Armadillo"/>
</dbReference>
<dbReference type="PANTHER" id="PTHR45994:SF1">
    <property type="entry name" value="FI21225P1"/>
    <property type="match status" value="1"/>
</dbReference>
<dbReference type="Gene3D" id="1.25.10.10">
    <property type="entry name" value="Leucine-rich Repeat Variant"/>
    <property type="match status" value="2"/>
</dbReference>
<keyword evidence="7" id="KW-0517">Myogenesis</keyword>
<keyword evidence="14" id="KW-1185">Reference proteome</keyword>
<evidence type="ECO:0000256" key="6">
    <source>
        <dbReference type="ARBA" id="ARBA00022490"/>
    </source>
</evidence>
<feature type="compositionally biased region" description="Polar residues" evidence="12">
    <location>
        <begin position="1"/>
        <end position="12"/>
    </location>
</feature>
<evidence type="ECO:0000256" key="9">
    <source>
        <dbReference type="ARBA" id="ARBA00022803"/>
    </source>
</evidence>
<keyword evidence="9 11" id="KW-0802">TPR repeat</keyword>
<evidence type="ECO:0000256" key="1">
    <source>
        <dbReference type="ARBA" id="ARBA00004161"/>
    </source>
</evidence>
<evidence type="ECO:0000256" key="8">
    <source>
        <dbReference type="ARBA" id="ARBA00022782"/>
    </source>
</evidence>
<evidence type="ECO:0000259" key="13">
    <source>
        <dbReference type="Pfam" id="PF11701"/>
    </source>
</evidence>
<dbReference type="InterPro" id="IPR016024">
    <property type="entry name" value="ARM-type_fold"/>
</dbReference>
<protein>
    <recommendedName>
        <fullName evidence="4">Protein unc-45 homolog B</fullName>
    </recommendedName>
</protein>
<organism evidence="14 15">
    <name type="scientific">Limulus polyphemus</name>
    <name type="common">Atlantic horseshoe crab</name>
    <dbReference type="NCBI Taxonomy" id="6850"/>
    <lineage>
        <taxon>Eukaryota</taxon>
        <taxon>Metazoa</taxon>
        <taxon>Ecdysozoa</taxon>
        <taxon>Arthropoda</taxon>
        <taxon>Chelicerata</taxon>
        <taxon>Merostomata</taxon>
        <taxon>Xiphosura</taxon>
        <taxon>Limulidae</taxon>
        <taxon>Limulus</taxon>
    </lineage>
</organism>
<keyword evidence="10" id="KW-0143">Chaperone</keyword>
<feature type="domain" description="UNC-45/Cro1/She4 central" evidence="13">
    <location>
        <begin position="317"/>
        <end position="471"/>
    </location>
</feature>
<dbReference type="InterPro" id="IPR011989">
    <property type="entry name" value="ARM-like"/>
</dbReference>
<keyword evidence="6" id="KW-0963">Cytoplasm</keyword>
<dbReference type="Pfam" id="PF11701">
    <property type="entry name" value="UNC45-central"/>
    <property type="match status" value="1"/>
</dbReference>
<evidence type="ECO:0000256" key="12">
    <source>
        <dbReference type="SAM" id="MobiDB-lite"/>
    </source>
</evidence>
<evidence type="ECO:0000256" key="7">
    <source>
        <dbReference type="ARBA" id="ARBA00022541"/>
    </source>
</evidence>
<dbReference type="SMART" id="SM00185">
    <property type="entry name" value="ARM"/>
    <property type="match status" value="5"/>
</dbReference>